<feature type="binding site" evidence="8">
    <location>
        <position position="7"/>
    </location>
    <ligand>
        <name>Mg(2+)</name>
        <dbReference type="ChEBI" id="CHEBI:18420"/>
    </ligand>
</feature>
<keyword evidence="8" id="KW-0800">Toxin</keyword>
<name>A0A2K9N6V5_9PROT</name>
<dbReference type="PANTHER" id="PTHR33653:SF1">
    <property type="entry name" value="RIBONUCLEASE VAPC2"/>
    <property type="match status" value="1"/>
</dbReference>
<keyword evidence="3 8" id="KW-0540">Nuclease</keyword>
<gene>
    <name evidence="8" type="primary">vapC</name>
    <name evidence="9" type="ORF">C0V82_00205</name>
</gene>
<evidence type="ECO:0000256" key="5">
    <source>
        <dbReference type="ARBA" id="ARBA00022801"/>
    </source>
</evidence>
<protein>
    <recommendedName>
        <fullName evidence="8">Ribonuclease VapC</fullName>
        <shortName evidence="8">RNase VapC</shortName>
        <ecNumber evidence="8">3.1.-.-</ecNumber>
    </recommendedName>
    <alternativeName>
        <fullName evidence="8">Toxin VapC</fullName>
    </alternativeName>
</protein>
<dbReference type="InterPro" id="IPR002716">
    <property type="entry name" value="PIN_dom"/>
</dbReference>
<proteinExistence type="inferred from homology"/>
<evidence type="ECO:0000256" key="4">
    <source>
        <dbReference type="ARBA" id="ARBA00022723"/>
    </source>
</evidence>
<dbReference type="PANTHER" id="PTHR33653">
    <property type="entry name" value="RIBONUCLEASE VAPC2"/>
    <property type="match status" value="1"/>
</dbReference>
<dbReference type="Pfam" id="PF01850">
    <property type="entry name" value="PIN"/>
    <property type="match status" value="1"/>
</dbReference>
<comment type="cofactor">
    <cofactor evidence="1 8">
        <name>Mg(2+)</name>
        <dbReference type="ChEBI" id="CHEBI:18420"/>
    </cofactor>
</comment>
<dbReference type="AlphaFoldDB" id="A0A2K9N6V5"/>
<reference evidence="9 10" key="1">
    <citation type="submission" date="2017-12" db="EMBL/GenBank/DDBJ databases">
        <title>Genomes of bacteria within cyanobacterial aggregates.</title>
        <authorList>
            <person name="Cai H."/>
        </authorList>
    </citation>
    <scope>NUCLEOTIDE SEQUENCE [LARGE SCALE GENOMIC DNA]</scope>
    <source>
        <strain evidence="9 10">TH16</strain>
    </source>
</reference>
<dbReference type="Proteomes" id="UP000234752">
    <property type="component" value="Chromosome eg_1"/>
</dbReference>
<keyword evidence="10" id="KW-1185">Reference proteome</keyword>
<dbReference type="GO" id="GO:0016787">
    <property type="term" value="F:hydrolase activity"/>
    <property type="evidence" value="ECO:0007669"/>
    <property type="project" value="UniProtKB-KW"/>
</dbReference>
<accession>A0A2K9N6V5</accession>
<keyword evidence="4 8" id="KW-0479">Metal-binding</keyword>
<sequence length="133" mass="14685">MTRHMLDTNSVNHLLREHPVVVRRVVAAPMASLCLSAVTEAELRYGLAKRPEATRLHRVVGELLLRLDVLPWESEVARTYGALRAGMERQGKVLAPLDLMIAAHAIATGCTLVSNDQAFAHLPDLDLEDWTIG</sequence>
<dbReference type="InterPro" id="IPR050556">
    <property type="entry name" value="Type_II_TA_system_RNase"/>
</dbReference>
<dbReference type="KEGG" id="ncb:C0V82_00205"/>
<dbReference type="Gene3D" id="3.40.50.1010">
    <property type="entry name" value="5'-nuclease"/>
    <property type="match status" value="1"/>
</dbReference>
<evidence type="ECO:0000256" key="3">
    <source>
        <dbReference type="ARBA" id="ARBA00022722"/>
    </source>
</evidence>
<keyword evidence="5 8" id="KW-0378">Hydrolase</keyword>
<evidence type="ECO:0000313" key="10">
    <source>
        <dbReference type="Proteomes" id="UP000234752"/>
    </source>
</evidence>
<dbReference type="GO" id="GO:0000287">
    <property type="term" value="F:magnesium ion binding"/>
    <property type="evidence" value="ECO:0007669"/>
    <property type="project" value="UniProtKB-UniRule"/>
</dbReference>
<evidence type="ECO:0000256" key="8">
    <source>
        <dbReference type="HAMAP-Rule" id="MF_00265"/>
    </source>
</evidence>
<evidence type="ECO:0000256" key="2">
    <source>
        <dbReference type="ARBA" id="ARBA00022649"/>
    </source>
</evidence>
<keyword evidence="2 8" id="KW-1277">Toxin-antitoxin system</keyword>
<dbReference type="GO" id="GO:0090729">
    <property type="term" value="F:toxin activity"/>
    <property type="evidence" value="ECO:0007669"/>
    <property type="project" value="UniProtKB-KW"/>
</dbReference>
<dbReference type="EC" id="3.1.-.-" evidence="8"/>
<evidence type="ECO:0000256" key="7">
    <source>
        <dbReference type="ARBA" id="ARBA00038093"/>
    </source>
</evidence>
<dbReference type="SUPFAM" id="SSF88723">
    <property type="entry name" value="PIN domain-like"/>
    <property type="match status" value="1"/>
</dbReference>
<dbReference type="CDD" id="cd18740">
    <property type="entry name" value="PIN_VapC4-5_FitB-like"/>
    <property type="match status" value="1"/>
</dbReference>
<dbReference type="RefSeq" id="WP_102110612.1">
    <property type="nucleotide sequence ID" value="NZ_BMGN01000005.1"/>
</dbReference>
<comment type="similarity">
    <text evidence="7 8">Belongs to the PINc/VapC protein family.</text>
</comment>
<dbReference type="InterPro" id="IPR029060">
    <property type="entry name" value="PIN-like_dom_sf"/>
</dbReference>
<organism evidence="9 10">
    <name type="scientific">Niveispirillum cyanobacteriorum</name>
    <dbReference type="NCBI Taxonomy" id="1612173"/>
    <lineage>
        <taxon>Bacteria</taxon>
        <taxon>Pseudomonadati</taxon>
        <taxon>Pseudomonadota</taxon>
        <taxon>Alphaproteobacteria</taxon>
        <taxon>Rhodospirillales</taxon>
        <taxon>Azospirillaceae</taxon>
        <taxon>Niveispirillum</taxon>
    </lineage>
</organism>
<dbReference type="HAMAP" id="MF_00265">
    <property type="entry name" value="VapC_Nob1"/>
    <property type="match status" value="1"/>
</dbReference>
<evidence type="ECO:0000313" key="9">
    <source>
        <dbReference type="EMBL" id="AUN28850.1"/>
    </source>
</evidence>
<keyword evidence="6 8" id="KW-0460">Magnesium</keyword>
<dbReference type="GO" id="GO:0004540">
    <property type="term" value="F:RNA nuclease activity"/>
    <property type="evidence" value="ECO:0007669"/>
    <property type="project" value="InterPro"/>
</dbReference>
<dbReference type="OrthoDB" id="9796690at2"/>
<comment type="function">
    <text evidence="8">Toxic component of a toxin-antitoxin (TA) system. An RNase.</text>
</comment>
<dbReference type="InterPro" id="IPR022907">
    <property type="entry name" value="VapC_family"/>
</dbReference>
<evidence type="ECO:0000256" key="1">
    <source>
        <dbReference type="ARBA" id="ARBA00001946"/>
    </source>
</evidence>
<evidence type="ECO:0000256" key="6">
    <source>
        <dbReference type="ARBA" id="ARBA00022842"/>
    </source>
</evidence>
<dbReference type="EMBL" id="CP025611">
    <property type="protein sequence ID" value="AUN28850.1"/>
    <property type="molecule type" value="Genomic_DNA"/>
</dbReference>
<feature type="binding site" evidence="8">
    <location>
        <position position="98"/>
    </location>
    <ligand>
        <name>Mg(2+)</name>
        <dbReference type="ChEBI" id="CHEBI:18420"/>
    </ligand>
</feature>